<evidence type="ECO:0000313" key="1">
    <source>
        <dbReference type="EMBL" id="SDW39727.1"/>
    </source>
</evidence>
<reference evidence="2" key="1">
    <citation type="submission" date="2016-10" db="EMBL/GenBank/DDBJ databases">
        <authorList>
            <person name="Varghese N."/>
            <person name="Submissions S."/>
        </authorList>
    </citation>
    <scope>NUCLEOTIDE SEQUENCE [LARGE SCALE GENOMIC DNA]</scope>
    <source>
        <strain evidence="2">DSM 10014</strain>
    </source>
</reference>
<organism evidence="1 2">
    <name type="scientific">Sulfitobacter pontiacus</name>
    <dbReference type="NCBI Taxonomy" id="60137"/>
    <lineage>
        <taxon>Bacteria</taxon>
        <taxon>Pseudomonadati</taxon>
        <taxon>Pseudomonadota</taxon>
        <taxon>Alphaproteobacteria</taxon>
        <taxon>Rhodobacterales</taxon>
        <taxon>Roseobacteraceae</taxon>
        <taxon>Sulfitobacter</taxon>
    </lineage>
</organism>
<protein>
    <submittedName>
        <fullName evidence="1">Uncharacterized protein</fullName>
    </submittedName>
</protein>
<sequence length="42" mass="4365">MSDAANATFRAKSAALPPLASLIVSSIRHLPGRSLPGYQNKG</sequence>
<dbReference type="Proteomes" id="UP000183076">
    <property type="component" value="Unassembled WGS sequence"/>
</dbReference>
<gene>
    <name evidence="1" type="ORF">SAMN04488041_10279</name>
</gene>
<dbReference type="STRING" id="60137.SAMN04488041_10279"/>
<accession>A0A1H2T7I4</accession>
<name>A0A1H2T7I4_9RHOB</name>
<proteinExistence type="predicted"/>
<evidence type="ECO:0000313" key="2">
    <source>
        <dbReference type="Proteomes" id="UP000183076"/>
    </source>
</evidence>
<dbReference type="AlphaFoldDB" id="A0A1H2T7I4"/>
<dbReference type="EMBL" id="FNNB01000002">
    <property type="protein sequence ID" value="SDW39727.1"/>
    <property type="molecule type" value="Genomic_DNA"/>
</dbReference>